<sequence>MCLAQWESVFKVDCDKVASLFDDPNMTYGNDKNGSCQ</sequence>
<comment type="caution">
    <text evidence="1">The sequence shown here is derived from an EMBL/GenBank/DDBJ whole genome shotgun (WGS) entry which is preliminary data.</text>
</comment>
<gene>
    <name evidence="1" type="ORF">J2X05_001439</name>
</gene>
<evidence type="ECO:0000313" key="2">
    <source>
        <dbReference type="Proteomes" id="UP001253595"/>
    </source>
</evidence>
<dbReference type="EMBL" id="JAVDVX010000002">
    <property type="protein sequence ID" value="MDR7089433.1"/>
    <property type="molecule type" value="Genomic_DNA"/>
</dbReference>
<organism evidence="1 2">
    <name type="scientific">Cellvibrio fibrivorans</name>
    <dbReference type="NCBI Taxonomy" id="126350"/>
    <lineage>
        <taxon>Bacteria</taxon>
        <taxon>Pseudomonadati</taxon>
        <taxon>Pseudomonadota</taxon>
        <taxon>Gammaproteobacteria</taxon>
        <taxon>Cellvibrionales</taxon>
        <taxon>Cellvibrionaceae</taxon>
        <taxon>Cellvibrio</taxon>
    </lineage>
</organism>
<proteinExistence type="predicted"/>
<accession>A0ABU1UW67</accession>
<protein>
    <submittedName>
        <fullName evidence="1">Uncharacterized protein</fullName>
    </submittedName>
</protein>
<evidence type="ECO:0000313" key="1">
    <source>
        <dbReference type="EMBL" id="MDR7089433.1"/>
    </source>
</evidence>
<dbReference type="Proteomes" id="UP001253595">
    <property type="component" value="Unassembled WGS sequence"/>
</dbReference>
<reference evidence="1 2" key="1">
    <citation type="submission" date="2023-07" db="EMBL/GenBank/DDBJ databases">
        <title>Sorghum-associated microbial communities from plants grown in Nebraska, USA.</title>
        <authorList>
            <person name="Schachtman D."/>
        </authorList>
    </citation>
    <scope>NUCLEOTIDE SEQUENCE [LARGE SCALE GENOMIC DNA]</scope>
    <source>
        <strain evidence="1 2">BE190</strain>
    </source>
</reference>
<keyword evidence="2" id="KW-1185">Reference proteome</keyword>
<name>A0ABU1UW67_9GAMM</name>